<evidence type="ECO:0000313" key="2">
    <source>
        <dbReference type="EMBL" id="CAF9925250.1"/>
    </source>
</evidence>
<dbReference type="Proteomes" id="UP000664534">
    <property type="component" value="Unassembled WGS sequence"/>
</dbReference>
<protein>
    <submittedName>
        <fullName evidence="2">Uncharacterized protein</fullName>
    </submittedName>
</protein>
<proteinExistence type="predicted"/>
<feature type="region of interest" description="Disordered" evidence="1">
    <location>
        <begin position="94"/>
        <end position="136"/>
    </location>
</feature>
<gene>
    <name evidence="2" type="ORF">IMSHALPRED_006424</name>
</gene>
<dbReference type="EMBL" id="CAJPDT010000039">
    <property type="protein sequence ID" value="CAF9925250.1"/>
    <property type="molecule type" value="Genomic_DNA"/>
</dbReference>
<feature type="compositionally biased region" description="Polar residues" evidence="1">
    <location>
        <begin position="117"/>
        <end position="136"/>
    </location>
</feature>
<accession>A0A8H3IS08</accession>
<feature type="region of interest" description="Disordered" evidence="1">
    <location>
        <begin position="359"/>
        <end position="385"/>
    </location>
</feature>
<name>A0A8H3IS08_9LECA</name>
<feature type="region of interest" description="Disordered" evidence="1">
    <location>
        <begin position="157"/>
        <end position="179"/>
    </location>
</feature>
<comment type="caution">
    <text evidence="2">The sequence shown here is derived from an EMBL/GenBank/DDBJ whole genome shotgun (WGS) entry which is preliminary data.</text>
</comment>
<feature type="region of interest" description="Disordered" evidence="1">
    <location>
        <begin position="195"/>
        <end position="218"/>
    </location>
</feature>
<evidence type="ECO:0000313" key="3">
    <source>
        <dbReference type="Proteomes" id="UP000664534"/>
    </source>
</evidence>
<organism evidence="2 3">
    <name type="scientific">Imshaugia aleurites</name>
    <dbReference type="NCBI Taxonomy" id="172621"/>
    <lineage>
        <taxon>Eukaryota</taxon>
        <taxon>Fungi</taxon>
        <taxon>Dikarya</taxon>
        <taxon>Ascomycota</taxon>
        <taxon>Pezizomycotina</taxon>
        <taxon>Lecanoromycetes</taxon>
        <taxon>OSLEUM clade</taxon>
        <taxon>Lecanoromycetidae</taxon>
        <taxon>Lecanorales</taxon>
        <taxon>Lecanorineae</taxon>
        <taxon>Parmeliaceae</taxon>
        <taxon>Imshaugia</taxon>
    </lineage>
</organism>
<sequence length="385" mass="41479">MADLQNSQHPLKVLASSLVLVLHQTGKILRDPNRRNPRQSGPTQRRINEFVPFANRQFHDALDEIEVEIIQAKAVMERDLSLLRKKRVERERIANGLKAQPSPEETTGIPQLGENGPSETSPANDTAQSSGETNRNDTIMVDLALEDGFIGSSNELQAEAPQNRDNENNFTSNLEMPQDADDSMGLAITMPQDSMTRATEPPKNPDKNFSGATPAAEAPLDSNAADLDFESMFNDTELTGGDDTMNFGLDFSSDANLNQEVLNDSAFENIEMSNADIPNLGATTSEDINTLLPGLENYVNAGADFSDINIPAASSLPEISQIAAAGTVSAPAQSTAQPTVADSTYDDIFGPGDFSIDGTGDDGMGAGTLGDFEDFDEDWFKTDQT</sequence>
<evidence type="ECO:0000256" key="1">
    <source>
        <dbReference type="SAM" id="MobiDB-lite"/>
    </source>
</evidence>
<reference evidence="2" key="1">
    <citation type="submission" date="2021-03" db="EMBL/GenBank/DDBJ databases">
        <authorList>
            <person name="Tagirdzhanova G."/>
        </authorList>
    </citation>
    <scope>NUCLEOTIDE SEQUENCE</scope>
</reference>
<keyword evidence="3" id="KW-1185">Reference proteome</keyword>
<dbReference type="OrthoDB" id="5409998at2759"/>
<dbReference type="AlphaFoldDB" id="A0A8H3IS08"/>